<dbReference type="PIRSF" id="PIRSF007531">
    <property type="entry name" value="CPT"/>
    <property type="match status" value="1"/>
</dbReference>
<accession>A0A316FPF0</accession>
<organism evidence="3 4">
    <name type="scientific">Actinoplanes xinjiangensis</name>
    <dbReference type="NCBI Taxonomy" id="512350"/>
    <lineage>
        <taxon>Bacteria</taxon>
        <taxon>Bacillati</taxon>
        <taxon>Actinomycetota</taxon>
        <taxon>Actinomycetes</taxon>
        <taxon>Micromonosporales</taxon>
        <taxon>Micromonosporaceae</taxon>
        <taxon>Actinoplanes</taxon>
    </lineage>
</organism>
<feature type="binding site" evidence="2">
    <location>
        <begin position="18"/>
        <end position="25"/>
    </location>
    <ligand>
        <name>ATP</name>
        <dbReference type="ChEBI" id="CHEBI:30616"/>
    </ligand>
</feature>
<dbReference type="InterPro" id="IPR027417">
    <property type="entry name" value="P-loop_NTPase"/>
</dbReference>
<reference evidence="3 4" key="1">
    <citation type="submission" date="2018-05" db="EMBL/GenBank/DDBJ databases">
        <title>Genomic Encyclopedia of Archaeal and Bacterial Type Strains, Phase II (KMG-II): from individual species to whole genera.</title>
        <authorList>
            <person name="Goeker M."/>
        </authorList>
    </citation>
    <scope>NUCLEOTIDE SEQUENCE [LARGE SCALE GENOMIC DNA]</scope>
    <source>
        <strain evidence="3 4">DSM 45184</strain>
    </source>
</reference>
<keyword evidence="3" id="KW-0808">Transferase</keyword>
<dbReference type="Gene3D" id="3.40.50.300">
    <property type="entry name" value="P-loop containing nucleotide triphosphate hydrolases"/>
    <property type="match status" value="1"/>
</dbReference>
<dbReference type="InterPro" id="IPR012853">
    <property type="entry name" value="CPT"/>
</dbReference>
<dbReference type="AlphaFoldDB" id="A0A316FPF0"/>
<evidence type="ECO:0000256" key="1">
    <source>
        <dbReference type="PIRSR" id="PIRSR007531-1"/>
    </source>
</evidence>
<evidence type="ECO:0000256" key="2">
    <source>
        <dbReference type="PIRSR" id="PIRSR007531-2"/>
    </source>
</evidence>
<evidence type="ECO:0000313" key="4">
    <source>
        <dbReference type="Proteomes" id="UP000245697"/>
    </source>
</evidence>
<evidence type="ECO:0000313" key="3">
    <source>
        <dbReference type="EMBL" id="PWK40182.1"/>
    </source>
</evidence>
<feature type="active site" evidence="1">
    <location>
        <position position="45"/>
    </location>
</feature>
<proteinExistence type="predicted"/>
<sequence length="189" mass="20554">MGDLYGRVVPGRIIVLNGASSSGKSSVGRAMLGLLADPWFLFPVDDLGAMRSTVHTRVLDDAGIAAMLTRTRRGYHRAVAGLASAGNDVIMDYPLSEAWRLADLLDVLRGFDVTLVEVRCSPRELARRERARGDRPVGLAVSQTLVYEHGDRDIVIDTTRTGALDGARQVVAALDTVAVPKAFERLRQR</sequence>
<dbReference type="SUPFAM" id="SSF52540">
    <property type="entry name" value="P-loop containing nucleoside triphosphate hydrolases"/>
    <property type="match status" value="1"/>
</dbReference>
<gene>
    <name evidence="3" type="ORF">BC793_120121</name>
</gene>
<dbReference type="Pfam" id="PF07931">
    <property type="entry name" value="CPT"/>
    <property type="match status" value="1"/>
</dbReference>
<dbReference type="EMBL" id="QGGR01000020">
    <property type="protein sequence ID" value="PWK40182.1"/>
    <property type="molecule type" value="Genomic_DNA"/>
</dbReference>
<protein>
    <submittedName>
        <fullName evidence="3">Chloramphenicol 3-O phosphotransferase</fullName>
    </submittedName>
</protein>
<comment type="caution">
    <text evidence="3">The sequence shown here is derived from an EMBL/GenBank/DDBJ whole genome shotgun (WGS) entry which is preliminary data.</text>
</comment>
<dbReference type="Proteomes" id="UP000245697">
    <property type="component" value="Unassembled WGS sequence"/>
</dbReference>
<name>A0A316FPF0_9ACTN</name>
<keyword evidence="4" id="KW-1185">Reference proteome</keyword>
<dbReference type="GO" id="GO:0016740">
    <property type="term" value="F:transferase activity"/>
    <property type="evidence" value="ECO:0007669"/>
    <property type="project" value="UniProtKB-KW"/>
</dbReference>
<dbReference type="GO" id="GO:0005524">
    <property type="term" value="F:ATP binding"/>
    <property type="evidence" value="ECO:0007669"/>
    <property type="project" value="InterPro"/>
</dbReference>